<dbReference type="Pfam" id="PF00583">
    <property type="entry name" value="Acetyltransf_1"/>
    <property type="match status" value="1"/>
</dbReference>
<dbReference type="Gene3D" id="3.40.630.30">
    <property type="match status" value="1"/>
</dbReference>
<evidence type="ECO:0000259" key="1">
    <source>
        <dbReference type="PROSITE" id="PS51186"/>
    </source>
</evidence>
<accession>A0A6J5L304</accession>
<dbReference type="GO" id="GO:0016747">
    <property type="term" value="F:acyltransferase activity, transferring groups other than amino-acyl groups"/>
    <property type="evidence" value="ECO:0007669"/>
    <property type="project" value="InterPro"/>
</dbReference>
<proteinExistence type="predicted"/>
<feature type="domain" description="N-acetyltransferase" evidence="1">
    <location>
        <begin position="179"/>
        <end position="311"/>
    </location>
</feature>
<sequence length="350" mass="39923">MSYLEEIKKKYDITDHKEAQVEIPELPTDGIVLIVGTSGSGKSTILRSLGELKQPIVDNTRNTIENFSTPERGEELLLACGLRSIPTWFRPPNTLSNGEYHRFEMALSLDQGLSTVDEFTSVVDRDTAKSLALSIRKYYDRRGTAEPLYIASCHRDIVEWLDPDYVYDTDLCVLENRRSLLRLGTRPELALTIKSTSVDHWRYFSKYHYLDTAISKSAHYYVLLLGDKPIGFHAAIHSTNRDIHSYWRGHRTVILPEFQGMGIGTAFSDAVAKIYVDKGLRYFSKTAHPSFGEHREKSELWRPTSMNKKSRVGSYLNKDGTAREMKGYGGTTTVRDAYRVCYSHEYIGKK</sequence>
<dbReference type="Gene3D" id="3.40.50.300">
    <property type="entry name" value="P-loop containing nucleotide triphosphate hydrolases"/>
    <property type="match status" value="1"/>
</dbReference>
<organism evidence="2">
    <name type="scientific">uncultured Caudovirales phage</name>
    <dbReference type="NCBI Taxonomy" id="2100421"/>
    <lineage>
        <taxon>Viruses</taxon>
        <taxon>Duplodnaviria</taxon>
        <taxon>Heunggongvirae</taxon>
        <taxon>Uroviricota</taxon>
        <taxon>Caudoviricetes</taxon>
        <taxon>Peduoviridae</taxon>
        <taxon>Maltschvirus</taxon>
        <taxon>Maltschvirus maltsch</taxon>
    </lineage>
</organism>
<dbReference type="InterPro" id="IPR016181">
    <property type="entry name" value="Acyl_CoA_acyltransferase"/>
</dbReference>
<protein>
    <submittedName>
        <fullName evidence="2">NAT_SF domain containing protein</fullName>
    </submittedName>
</protein>
<dbReference type="InterPro" id="IPR027417">
    <property type="entry name" value="P-loop_NTPase"/>
</dbReference>
<evidence type="ECO:0000313" key="2">
    <source>
        <dbReference type="EMBL" id="CAB4128731.1"/>
    </source>
</evidence>
<reference evidence="2" key="1">
    <citation type="submission" date="2020-04" db="EMBL/GenBank/DDBJ databases">
        <authorList>
            <person name="Chiriac C."/>
            <person name="Salcher M."/>
            <person name="Ghai R."/>
            <person name="Kavagutti S V."/>
        </authorList>
    </citation>
    <scope>NUCLEOTIDE SEQUENCE</scope>
</reference>
<dbReference type="SUPFAM" id="SSF52540">
    <property type="entry name" value="P-loop containing nucleoside triphosphate hydrolases"/>
    <property type="match status" value="1"/>
</dbReference>
<dbReference type="CDD" id="cd00267">
    <property type="entry name" value="ABC_ATPase"/>
    <property type="match status" value="1"/>
</dbReference>
<dbReference type="SUPFAM" id="SSF55729">
    <property type="entry name" value="Acyl-CoA N-acyltransferases (Nat)"/>
    <property type="match status" value="1"/>
</dbReference>
<dbReference type="PROSITE" id="PS51186">
    <property type="entry name" value="GNAT"/>
    <property type="match status" value="1"/>
</dbReference>
<dbReference type="InterPro" id="IPR000182">
    <property type="entry name" value="GNAT_dom"/>
</dbReference>
<name>A0A6J5L304_9CAUD</name>
<dbReference type="CDD" id="cd04301">
    <property type="entry name" value="NAT_SF"/>
    <property type="match status" value="1"/>
</dbReference>
<dbReference type="EMBL" id="LR796233">
    <property type="protein sequence ID" value="CAB4128731.1"/>
    <property type="molecule type" value="Genomic_DNA"/>
</dbReference>
<gene>
    <name evidence="2" type="ORF">UFOVP112_65</name>
</gene>